<dbReference type="PROSITE" id="PS50160">
    <property type="entry name" value="DNA_LIGASE_A3"/>
    <property type="match status" value="1"/>
</dbReference>
<dbReference type="GO" id="GO:0006310">
    <property type="term" value="P:DNA recombination"/>
    <property type="evidence" value="ECO:0007669"/>
    <property type="project" value="InterPro"/>
</dbReference>
<name>A0A2U2PL28_9SPHI</name>
<comment type="caution">
    <text evidence="3">The sequence shown here is derived from an EMBL/GenBank/DDBJ whole genome shotgun (WGS) entry which is preliminary data.</text>
</comment>
<accession>A0A2U2PL28</accession>
<dbReference type="Gene3D" id="3.90.920.10">
    <property type="entry name" value="DNA primase, PRIM domain"/>
    <property type="match status" value="1"/>
</dbReference>
<feature type="region of interest" description="Disordered" evidence="1">
    <location>
        <begin position="1"/>
        <end position="27"/>
    </location>
</feature>
<dbReference type="OrthoDB" id="9802472at2"/>
<dbReference type="EMBL" id="QEAS01000002">
    <property type="protein sequence ID" value="PWG82113.1"/>
    <property type="molecule type" value="Genomic_DNA"/>
</dbReference>
<dbReference type="PANTHER" id="PTHR42705">
    <property type="entry name" value="BIFUNCTIONAL NON-HOMOLOGOUS END JOINING PROTEIN LIGD"/>
    <property type="match status" value="1"/>
</dbReference>
<dbReference type="Gene3D" id="3.30.1490.70">
    <property type="match status" value="1"/>
</dbReference>
<dbReference type="GO" id="GO:0003910">
    <property type="term" value="F:DNA ligase (ATP) activity"/>
    <property type="evidence" value="ECO:0007669"/>
    <property type="project" value="InterPro"/>
</dbReference>
<dbReference type="GO" id="GO:0005524">
    <property type="term" value="F:ATP binding"/>
    <property type="evidence" value="ECO:0007669"/>
    <property type="project" value="InterPro"/>
</dbReference>
<evidence type="ECO:0000313" key="4">
    <source>
        <dbReference type="Proteomes" id="UP000245647"/>
    </source>
</evidence>
<dbReference type="Proteomes" id="UP000245647">
    <property type="component" value="Unassembled WGS sequence"/>
</dbReference>
<dbReference type="PANTHER" id="PTHR42705:SF2">
    <property type="entry name" value="BIFUNCTIONAL NON-HOMOLOGOUS END JOINING PROTEIN LIGD"/>
    <property type="match status" value="1"/>
</dbReference>
<evidence type="ECO:0000313" key="3">
    <source>
        <dbReference type="EMBL" id="PWG82113.1"/>
    </source>
</evidence>
<dbReference type="Pfam" id="PF13298">
    <property type="entry name" value="LigD_N"/>
    <property type="match status" value="1"/>
</dbReference>
<feature type="compositionally biased region" description="Low complexity" evidence="1">
    <location>
        <begin position="14"/>
        <end position="23"/>
    </location>
</feature>
<dbReference type="Pfam" id="PF01068">
    <property type="entry name" value="DNA_ligase_A_M"/>
    <property type="match status" value="1"/>
</dbReference>
<dbReference type="InterPro" id="IPR014144">
    <property type="entry name" value="LigD_PE_domain"/>
</dbReference>
<gene>
    <name evidence="3" type="ORF">DDR33_03605</name>
</gene>
<dbReference type="InterPro" id="IPR052171">
    <property type="entry name" value="NHEJ_LigD"/>
</dbReference>
<dbReference type="CDD" id="cd04865">
    <property type="entry name" value="LigD_Pol_like_2"/>
    <property type="match status" value="1"/>
</dbReference>
<dbReference type="GO" id="GO:0006281">
    <property type="term" value="P:DNA repair"/>
    <property type="evidence" value="ECO:0007669"/>
    <property type="project" value="InterPro"/>
</dbReference>
<organism evidence="3 4">
    <name type="scientific">Pararcticibacter amylolyticus</name>
    <dbReference type="NCBI Taxonomy" id="2173175"/>
    <lineage>
        <taxon>Bacteria</taxon>
        <taxon>Pseudomonadati</taxon>
        <taxon>Bacteroidota</taxon>
        <taxon>Sphingobacteriia</taxon>
        <taxon>Sphingobacteriales</taxon>
        <taxon>Sphingobacteriaceae</taxon>
        <taxon>Pararcticibacter</taxon>
    </lineage>
</organism>
<dbReference type="InterPro" id="IPR012310">
    <property type="entry name" value="DNA_ligase_ATP-dep_cent"/>
</dbReference>
<evidence type="ECO:0000256" key="1">
    <source>
        <dbReference type="SAM" id="MobiDB-lite"/>
    </source>
</evidence>
<dbReference type="Gene3D" id="3.30.470.30">
    <property type="entry name" value="DNA ligase/mRNA capping enzyme"/>
    <property type="match status" value="1"/>
</dbReference>
<protein>
    <submittedName>
        <fullName evidence="3">ATP-dependent DNA ligase</fullName>
    </submittedName>
</protein>
<feature type="compositionally biased region" description="Basic and acidic residues" evidence="1">
    <location>
        <begin position="1"/>
        <end position="12"/>
    </location>
</feature>
<sequence>MGLKEYVRKRNFNETSEPKSGSGKSKEGLKFVVQRHHASHLHYDFRLELEGVLKSWAVPKGPSLNPKDKRLAMMVEDHPYDYRTFEGVIPAGNYGAGMVTIFDEGTYESLSGKNDEKELKKGLYSGNLKFRLNGKLLKGEFALVKIKNSEDNSWLLIKHRDEYAVDKKFDSESFVPEEIKRKGSDIKKKAKTVMLEESVESGEPEVYRHMPVSKTLTDLPGKEQEWIYERKIKGERVLVYTGDSVKITPVEGTQVGDFGKLNKELKPLKNEAVIDGVIADEGKTKKVLYAFDLIMLDGHELMGLELVKRKKLLQALVEKLEKPAIVYNVDYPGPLEDVLKRAEENKWYGVIAKQKSGLYDGSNAEEQWVEIKKAEEIKDQKKMKKSGAGHTQKDKRAISSDAGKPDKKAGELEESFGRKKVKLTNLDKLYWKKEKISKGDLLDYYREIADYILPYLKDRPLSLNRHPNGIDAPGFFQKDLDVDQIPSWIKYAPLFSESNNKDIDYLICNDLPTLLWMVNLGCIEINPWLSTYKKPENPVFAVMDLDPNDVDDFTEVVRVALTARDILEQMGIRPYIKTSGSRGLHIFIHPGAKYDYEIVKNFIHYLGQLIHSQHPDTTSLERSPSKRKKKIYLDFLQNRRGQTIAAPYSARPKPGATVSTPLEWDEVNESLDIKKFTIFNTLKRLREKGDLWKDITSDKADLKAALKK</sequence>
<evidence type="ECO:0000259" key="2">
    <source>
        <dbReference type="PROSITE" id="PS50160"/>
    </source>
</evidence>
<dbReference type="SUPFAM" id="SSF56091">
    <property type="entry name" value="DNA ligase/mRNA capping enzyme, catalytic domain"/>
    <property type="match status" value="1"/>
</dbReference>
<feature type="region of interest" description="Disordered" evidence="1">
    <location>
        <begin position="380"/>
        <end position="411"/>
    </location>
</feature>
<reference evidence="3 4" key="1">
    <citation type="submission" date="2018-04" db="EMBL/GenBank/DDBJ databases">
        <title>Pedobacter chongqingensis sp. nov., isolated from a rottenly hemp rope.</title>
        <authorList>
            <person name="Cai Y."/>
        </authorList>
    </citation>
    <scope>NUCLEOTIDE SEQUENCE [LARGE SCALE GENOMIC DNA]</scope>
    <source>
        <strain evidence="3 4">FJ4-8</strain>
    </source>
</reference>
<dbReference type="InterPro" id="IPR014145">
    <property type="entry name" value="LigD_pol_dom"/>
</dbReference>
<feature type="domain" description="ATP-dependent DNA ligase family profile" evidence="2">
    <location>
        <begin position="279"/>
        <end position="373"/>
    </location>
</feature>
<dbReference type="RefSeq" id="WP_109414390.1">
    <property type="nucleotide sequence ID" value="NZ_QEAS01000002.1"/>
</dbReference>
<feature type="compositionally biased region" description="Basic and acidic residues" evidence="1">
    <location>
        <begin position="391"/>
        <end position="411"/>
    </location>
</feature>
<dbReference type="Pfam" id="PF21686">
    <property type="entry name" value="LigD_Prim-Pol"/>
    <property type="match status" value="1"/>
</dbReference>
<dbReference type="NCBIfam" id="TIGR02778">
    <property type="entry name" value="ligD_pol"/>
    <property type="match status" value="1"/>
</dbReference>
<keyword evidence="3" id="KW-0436">Ligase</keyword>
<proteinExistence type="predicted"/>
<dbReference type="NCBIfam" id="TIGR02777">
    <property type="entry name" value="LigD_PE_dom"/>
    <property type="match status" value="1"/>
</dbReference>
<keyword evidence="4" id="KW-1185">Reference proteome</keyword>
<dbReference type="AlphaFoldDB" id="A0A2U2PL28"/>